<dbReference type="NCBIfam" id="NF035944">
    <property type="entry name" value="PEPxxWA-CTERM"/>
    <property type="match status" value="1"/>
</dbReference>
<evidence type="ECO:0000313" key="2">
    <source>
        <dbReference type="EMBL" id="OYQ27821.1"/>
    </source>
</evidence>
<name>A0A255YF48_9SPHN</name>
<comment type="caution">
    <text evidence="2">The sequence shown here is derived from an EMBL/GenBank/DDBJ whole genome shotgun (WGS) entry which is preliminary data.</text>
</comment>
<gene>
    <name evidence="2" type="ORF">CHU93_09765</name>
</gene>
<dbReference type="NCBIfam" id="TIGR02595">
    <property type="entry name" value="PEP_CTERM"/>
    <property type="match status" value="1"/>
</dbReference>
<protein>
    <recommendedName>
        <fullName evidence="1">Ice-binding protein C-terminal domain-containing protein</fullName>
    </recommendedName>
</protein>
<dbReference type="Pfam" id="PF07589">
    <property type="entry name" value="PEP-CTERM"/>
    <property type="match status" value="1"/>
</dbReference>
<evidence type="ECO:0000259" key="1">
    <source>
        <dbReference type="Pfam" id="PF07589"/>
    </source>
</evidence>
<organism evidence="2 3">
    <name type="scientific">Sandarakinorhabdus cyanobacteriorum</name>
    <dbReference type="NCBI Taxonomy" id="1981098"/>
    <lineage>
        <taxon>Bacteria</taxon>
        <taxon>Pseudomonadati</taxon>
        <taxon>Pseudomonadota</taxon>
        <taxon>Alphaproteobacteria</taxon>
        <taxon>Sphingomonadales</taxon>
        <taxon>Sphingosinicellaceae</taxon>
        <taxon>Sandarakinorhabdus</taxon>
    </lineage>
</organism>
<dbReference type="InterPro" id="IPR013424">
    <property type="entry name" value="Ice-binding_C"/>
</dbReference>
<sequence>MESTCSDFATCGGLQVAFGDPRNDGSSELSAARSGLASLAGLPSSYSPVVGAKFDAYKIETALAPQSVPDTRTDPVAPPIIYSGVFVPPPGSVPEPASWLMLIAGFGLTGAAMRRRRHAVV</sequence>
<dbReference type="EMBL" id="NOXT01000112">
    <property type="protein sequence ID" value="OYQ27821.1"/>
    <property type="molecule type" value="Genomic_DNA"/>
</dbReference>
<accession>A0A255YF48</accession>
<evidence type="ECO:0000313" key="3">
    <source>
        <dbReference type="Proteomes" id="UP000216991"/>
    </source>
</evidence>
<dbReference type="AlphaFoldDB" id="A0A255YF48"/>
<feature type="domain" description="Ice-binding protein C-terminal" evidence="1">
    <location>
        <begin position="92"/>
        <end position="116"/>
    </location>
</feature>
<reference evidence="2 3" key="1">
    <citation type="submission" date="2017-07" db="EMBL/GenBank/DDBJ databases">
        <title>Sandarakinorhabdus cyanobacteriorum sp. nov., a novel bacterium isolated from cyanobacterial aggregates in a eutrophic lake.</title>
        <authorList>
            <person name="Cai H."/>
        </authorList>
    </citation>
    <scope>NUCLEOTIDE SEQUENCE [LARGE SCALE GENOMIC DNA]</scope>
    <source>
        <strain evidence="2 3">TH057</strain>
    </source>
</reference>
<keyword evidence="3" id="KW-1185">Reference proteome</keyword>
<proteinExistence type="predicted"/>
<dbReference type="Proteomes" id="UP000216991">
    <property type="component" value="Unassembled WGS sequence"/>
</dbReference>